<evidence type="ECO:0000313" key="10">
    <source>
        <dbReference type="Proteomes" id="UP000717515"/>
    </source>
</evidence>
<evidence type="ECO:0000313" key="9">
    <source>
        <dbReference type="EMBL" id="KAG9327531.1"/>
    </source>
</evidence>
<evidence type="ECO:0000259" key="8">
    <source>
        <dbReference type="PROSITE" id="PS51462"/>
    </source>
</evidence>
<comment type="caution">
    <text evidence="9">The sequence shown here is derived from an EMBL/GenBank/DDBJ whole genome shotgun (WGS) entry which is preliminary data.</text>
</comment>
<dbReference type="GO" id="GO:0015938">
    <property type="term" value="P:coenzyme A catabolic process"/>
    <property type="evidence" value="ECO:0007669"/>
    <property type="project" value="TreeGrafter"/>
</dbReference>
<organism evidence="9 10">
    <name type="scientific">Mortierella alpina</name>
    <name type="common">Oleaginous fungus</name>
    <name type="synonym">Mortierella renispora</name>
    <dbReference type="NCBI Taxonomy" id="64518"/>
    <lineage>
        <taxon>Eukaryota</taxon>
        <taxon>Fungi</taxon>
        <taxon>Fungi incertae sedis</taxon>
        <taxon>Mucoromycota</taxon>
        <taxon>Mortierellomycotina</taxon>
        <taxon>Mortierellomycetes</taxon>
        <taxon>Mortierellales</taxon>
        <taxon>Mortierellaceae</taxon>
        <taxon>Mortierella</taxon>
    </lineage>
</organism>
<name>A0A9P8D2Z4_MORAP</name>
<dbReference type="GO" id="GO:0009132">
    <property type="term" value="P:nucleoside diphosphate metabolic process"/>
    <property type="evidence" value="ECO:0007669"/>
    <property type="project" value="InterPro"/>
</dbReference>
<evidence type="ECO:0000256" key="2">
    <source>
        <dbReference type="ARBA" id="ARBA00001946"/>
    </source>
</evidence>
<dbReference type="GO" id="GO:0030145">
    <property type="term" value="F:manganese ion binding"/>
    <property type="evidence" value="ECO:0007669"/>
    <property type="project" value="InterPro"/>
</dbReference>
<comment type="cofactor">
    <cofactor evidence="1">
        <name>Mn(2+)</name>
        <dbReference type="ChEBI" id="CHEBI:29035"/>
    </cofactor>
</comment>
<evidence type="ECO:0000256" key="7">
    <source>
        <dbReference type="ARBA" id="ARBA00023211"/>
    </source>
</evidence>
<dbReference type="EMBL" id="JAIFTL010000003">
    <property type="protein sequence ID" value="KAG9327531.1"/>
    <property type="molecule type" value="Genomic_DNA"/>
</dbReference>
<sequence length="266" mass="29116">MPFSQASLQALKNLQNHPRPIDNYEAKKRSAVLVPLLPNDRGELEVLLTVRSSTLRTNAGDSAFPGGKLDPEDVDLCATAKREAFEEVRLPPSASEVIATLSPVLSRHMQVVTPIVAYCPTLTTADLKSLYPNPGEVAAIFTAPLSTFLSPPPGDYAYFDMQWAFSNHRVHRFERCGVSNHVLGEIEESSTPQNPYVMGGNGGQGQLDRATTGWPVYGMTAGVLIEVAKIAYQREPDFEIYAPGQVMDDLAMAQWFNKTHGVRASL</sequence>
<accession>A0A9P8D2Z4</accession>
<dbReference type="PROSITE" id="PS51462">
    <property type="entry name" value="NUDIX"/>
    <property type="match status" value="1"/>
</dbReference>
<dbReference type="InterPro" id="IPR015797">
    <property type="entry name" value="NUDIX_hydrolase-like_dom_sf"/>
</dbReference>
<comment type="similarity">
    <text evidence="3">Belongs to the Nudix hydrolase family. PCD1 subfamily.</text>
</comment>
<dbReference type="PROSITE" id="PS01293">
    <property type="entry name" value="NUDIX_COA"/>
    <property type="match status" value="1"/>
</dbReference>
<keyword evidence="5" id="KW-0378">Hydrolase</keyword>
<reference evidence="9" key="1">
    <citation type="submission" date="2021-07" db="EMBL/GenBank/DDBJ databases">
        <title>Draft genome of Mortierella alpina, strain LL118, isolated from an aspen leaf litter sample.</title>
        <authorList>
            <person name="Yang S."/>
            <person name="Vinatzer B.A."/>
        </authorList>
    </citation>
    <scope>NUCLEOTIDE SEQUENCE</scope>
    <source>
        <strain evidence="9">LL118</strain>
    </source>
</reference>
<dbReference type="AlphaFoldDB" id="A0A9P8D2Z4"/>
<dbReference type="CDD" id="cd03426">
    <property type="entry name" value="NUDIX_CoAse_Nudt7"/>
    <property type="match status" value="1"/>
</dbReference>
<comment type="cofactor">
    <cofactor evidence="2">
        <name>Mg(2+)</name>
        <dbReference type="ChEBI" id="CHEBI:18420"/>
    </cofactor>
</comment>
<keyword evidence="6" id="KW-0460">Magnesium</keyword>
<dbReference type="Proteomes" id="UP000717515">
    <property type="component" value="Unassembled WGS sequence"/>
</dbReference>
<evidence type="ECO:0000256" key="5">
    <source>
        <dbReference type="ARBA" id="ARBA00022801"/>
    </source>
</evidence>
<dbReference type="Pfam" id="PF00293">
    <property type="entry name" value="NUDIX"/>
    <property type="match status" value="1"/>
</dbReference>
<evidence type="ECO:0000256" key="3">
    <source>
        <dbReference type="ARBA" id="ARBA00006506"/>
    </source>
</evidence>
<dbReference type="InterPro" id="IPR000086">
    <property type="entry name" value="NUDIX_hydrolase_dom"/>
</dbReference>
<evidence type="ECO:0000256" key="6">
    <source>
        <dbReference type="ARBA" id="ARBA00022842"/>
    </source>
</evidence>
<proteinExistence type="inferred from homology"/>
<dbReference type="SUPFAM" id="SSF55811">
    <property type="entry name" value="Nudix"/>
    <property type="match status" value="1"/>
</dbReference>
<dbReference type="GO" id="GO:0010945">
    <property type="term" value="F:coenzyme A diphosphatase activity"/>
    <property type="evidence" value="ECO:0007669"/>
    <property type="project" value="InterPro"/>
</dbReference>
<keyword evidence="7" id="KW-0464">Manganese</keyword>
<keyword evidence="4" id="KW-0479">Metal-binding</keyword>
<dbReference type="PANTHER" id="PTHR12992">
    <property type="entry name" value="NUDIX HYDROLASE"/>
    <property type="match status" value="1"/>
</dbReference>
<dbReference type="PANTHER" id="PTHR12992:SF24">
    <property type="entry name" value="PEROXISOMAL COENZYME A DIPHOSPHATASE NUDT7"/>
    <property type="match status" value="1"/>
</dbReference>
<dbReference type="Gene3D" id="3.90.79.10">
    <property type="entry name" value="Nucleoside Triphosphate Pyrophosphohydrolase"/>
    <property type="match status" value="1"/>
</dbReference>
<dbReference type="GO" id="GO:0000287">
    <property type="term" value="F:magnesium ion binding"/>
    <property type="evidence" value="ECO:0007669"/>
    <property type="project" value="InterPro"/>
</dbReference>
<dbReference type="InterPro" id="IPR000059">
    <property type="entry name" value="NUDIX_hydrolase_NudL_CS"/>
</dbReference>
<evidence type="ECO:0000256" key="4">
    <source>
        <dbReference type="ARBA" id="ARBA00022723"/>
    </source>
</evidence>
<dbReference type="InterPro" id="IPR045121">
    <property type="entry name" value="CoAse"/>
</dbReference>
<feature type="domain" description="Nudix hydrolase" evidence="8">
    <location>
        <begin position="27"/>
        <end position="166"/>
    </location>
</feature>
<gene>
    <name evidence="9" type="ORF">KVV02_003776</name>
</gene>
<evidence type="ECO:0000256" key="1">
    <source>
        <dbReference type="ARBA" id="ARBA00001936"/>
    </source>
</evidence>
<protein>
    <recommendedName>
        <fullName evidence="8">Nudix hydrolase domain-containing protein</fullName>
    </recommendedName>
</protein>